<evidence type="ECO:0000313" key="7">
    <source>
        <dbReference type="Proteomes" id="UP000199040"/>
    </source>
</evidence>
<dbReference type="PROSITE" id="PS51063">
    <property type="entry name" value="HTH_CRP_2"/>
    <property type="match status" value="1"/>
</dbReference>
<dbReference type="Gene3D" id="2.60.120.10">
    <property type="entry name" value="Jelly Rolls"/>
    <property type="match status" value="1"/>
</dbReference>
<dbReference type="SUPFAM" id="SSF46785">
    <property type="entry name" value="Winged helix' DNA-binding domain"/>
    <property type="match status" value="1"/>
</dbReference>
<evidence type="ECO:0000259" key="5">
    <source>
        <dbReference type="PROSITE" id="PS51063"/>
    </source>
</evidence>
<dbReference type="InterPro" id="IPR018490">
    <property type="entry name" value="cNMP-bd_dom_sf"/>
</dbReference>
<dbReference type="InterPro" id="IPR018335">
    <property type="entry name" value="Tscrpt_reg_HTH_Crp-type_CS"/>
</dbReference>
<reference evidence="6 7" key="1">
    <citation type="submission" date="2016-10" db="EMBL/GenBank/DDBJ databases">
        <authorList>
            <person name="de Groot N.N."/>
        </authorList>
    </citation>
    <scope>NUCLEOTIDE SEQUENCE [LARGE SCALE GENOMIC DNA]</scope>
    <source>
        <strain evidence="6 7">CGMCC 1.6848</strain>
    </source>
</reference>
<evidence type="ECO:0000259" key="4">
    <source>
        <dbReference type="PROSITE" id="PS50042"/>
    </source>
</evidence>
<dbReference type="PANTHER" id="PTHR24567:SF75">
    <property type="entry name" value="FUMARATE AND NITRATE REDUCTION REGULATORY PROTEIN"/>
    <property type="match status" value="1"/>
</dbReference>
<dbReference type="Pfam" id="PF00027">
    <property type="entry name" value="cNMP_binding"/>
    <property type="match status" value="1"/>
</dbReference>
<dbReference type="Proteomes" id="UP000199040">
    <property type="component" value="Unassembled WGS sequence"/>
</dbReference>
<evidence type="ECO:0000256" key="3">
    <source>
        <dbReference type="ARBA" id="ARBA00023163"/>
    </source>
</evidence>
<dbReference type="PROSITE" id="PS00042">
    <property type="entry name" value="HTH_CRP_1"/>
    <property type="match status" value="1"/>
</dbReference>
<organism evidence="6 7">
    <name type="scientific">Modicisalibacter xianhensis</name>
    <dbReference type="NCBI Taxonomy" id="442341"/>
    <lineage>
        <taxon>Bacteria</taxon>
        <taxon>Pseudomonadati</taxon>
        <taxon>Pseudomonadota</taxon>
        <taxon>Gammaproteobacteria</taxon>
        <taxon>Oceanospirillales</taxon>
        <taxon>Halomonadaceae</taxon>
        <taxon>Modicisalibacter</taxon>
    </lineage>
</organism>
<dbReference type="SMART" id="SM00419">
    <property type="entry name" value="HTH_CRP"/>
    <property type="match status" value="1"/>
</dbReference>
<evidence type="ECO:0000313" key="6">
    <source>
        <dbReference type="EMBL" id="SFH65705.1"/>
    </source>
</evidence>
<dbReference type="GO" id="GO:0005829">
    <property type="term" value="C:cytosol"/>
    <property type="evidence" value="ECO:0007669"/>
    <property type="project" value="TreeGrafter"/>
</dbReference>
<feature type="domain" description="Cyclic nucleotide-binding" evidence="4">
    <location>
        <begin position="54"/>
        <end position="102"/>
    </location>
</feature>
<dbReference type="PROSITE" id="PS50042">
    <property type="entry name" value="CNMP_BINDING_3"/>
    <property type="match status" value="1"/>
</dbReference>
<keyword evidence="2" id="KW-0238">DNA-binding</keyword>
<feature type="domain" description="HTH crp-type" evidence="5">
    <location>
        <begin position="162"/>
        <end position="235"/>
    </location>
</feature>
<name>A0A1I3BTU2_9GAMM</name>
<evidence type="ECO:0000256" key="1">
    <source>
        <dbReference type="ARBA" id="ARBA00023015"/>
    </source>
</evidence>
<dbReference type="InterPro" id="IPR050397">
    <property type="entry name" value="Env_Response_Regulators"/>
</dbReference>
<gene>
    <name evidence="6" type="ORF">SAMN04487959_107120</name>
</gene>
<proteinExistence type="predicted"/>
<dbReference type="InterPro" id="IPR014710">
    <property type="entry name" value="RmlC-like_jellyroll"/>
</dbReference>
<dbReference type="RefSeq" id="WP_244890927.1">
    <property type="nucleotide sequence ID" value="NZ_FOPY01000007.1"/>
</dbReference>
<accession>A0A1I3BTU2</accession>
<dbReference type="EMBL" id="FOPY01000007">
    <property type="protein sequence ID" value="SFH65705.1"/>
    <property type="molecule type" value="Genomic_DNA"/>
</dbReference>
<dbReference type="FunFam" id="1.10.10.10:FF:000028">
    <property type="entry name" value="Fumarate/nitrate reduction transcriptional regulator Fnr"/>
    <property type="match status" value="1"/>
</dbReference>
<dbReference type="InterPro" id="IPR000595">
    <property type="entry name" value="cNMP-bd_dom"/>
</dbReference>
<keyword evidence="3" id="KW-0804">Transcription</keyword>
<dbReference type="STRING" id="442341.SAMN04487959_107120"/>
<dbReference type="InterPro" id="IPR012318">
    <property type="entry name" value="HTH_CRP"/>
</dbReference>
<dbReference type="SMART" id="SM00100">
    <property type="entry name" value="cNMP"/>
    <property type="match status" value="1"/>
</dbReference>
<dbReference type="CDD" id="cd00038">
    <property type="entry name" value="CAP_ED"/>
    <property type="match status" value="1"/>
</dbReference>
<dbReference type="PRINTS" id="PR00034">
    <property type="entry name" value="HTHCRP"/>
</dbReference>
<dbReference type="AlphaFoldDB" id="A0A1I3BTU2"/>
<evidence type="ECO:0000256" key="2">
    <source>
        <dbReference type="ARBA" id="ARBA00023125"/>
    </source>
</evidence>
<dbReference type="Gene3D" id="1.10.10.10">
    <property type="entry name" value="Winged helix-like DNA-binding domain superfamily/Winged helix DNA-binding domain"/>
    <property type="match status" value="1"/>
</dbReference>
<dbReference type="InterPro" id="IPR036388">
    <property type="entry name" value="WH-like_DNA-bd_sf"/>
</dbReference>
<dbReference type="Pfam" id="PF13545">
    <property type="entry name" value="HTH_Crp_2"/>
    <property type="match status" value="1"/>
</dbReference>
<dbReference type="SUPFAM" id="SSF51206">
    <property type="entry name" value="cAMP-binding domain-like"/>
    <property type="match status" value="1"/>
</dbReference>
<dbReference type="CDD" id="cd00092">
    <property type="entry name" value="HTH_CRP"/>
    <property type="match status" value="1"/>
</dbReference>
<dbReference type="GO" id="GO:0003677">
    <property type="term" value="F:DNA binding"/>
    <property type="evidence" value="ECO:0007669"/>
    <property type="project" value="UniProtKB-KW"/>
</dbReference>
<sequence>MTTPRPVLRFARQHDLHNQTCRLSSLCLPFSLSSETLDRFGVVARRTAPLRKRDALYVQGMPFNSLYVIHSGSLKQVTTTENQEELVTSFFLPGEIVGLDAIGDHRYPGNAIALETTTLFELPFERLEALTCSSPELHNYLYQCMSKELQNERLLMHLLLRKTSDVRLATFFVAMSLRFRRRGYSPYCFNLAMSRGDIGSYLGLAVETVSRLLGRFQQQGLITSRGREFHIHDLEALTRLADSNGRC</sequence>
<dbReference type="InterPro" id="IPR036390">
    <property type="entry name" value="WH_DNA-bd_sf"/>
</dbReference>
<keyword evidence="1" id="KW-0805">Transcription regulation</keyword>
<protein>
    <submittedName>
        <fullName evidence="6">Transcriptional regulator, Crp/Fnr family</fullName>
    </submittedName>
</protein>
<dbReference type="PANTHER" id="PTHR24567">
    <property type="entry name" value="CRP FAMILY TRANSCRIPTIONAL REGULATORY PROTEIN"/>
    <property type="match status" value="1"/>
</dbReference>
<keyword evidence="7" id="KW-1185">Reference proteome</keyword>
<dbReference type="GO" id="GO:0003700">
    <property type="term" value="F:DNA-binding transcription factor activity"/>
    <property type="evidence" value="ECO:0007669"/>
    <property type="project" value="InterPro"/>
</dbReference>